<dbReference type="Proteomes" id="UP000199092">
    <property type="component" value="Chromosome I"/>
</dbReference>
<dbReference type="STRING" id="546871.SAMN04488543_1471"/>
<dbReference type="InterPro" id="IPR050303">
    <property type="entry name" value="GatZ_KbaZ_carbometab"/>
</dbReference>
<dbReference type="GO" id="GO:0005886">
    <property type="term" value="C:plasma membrane"/>
    <property type="evidence" value="ECO:0007669"/>
    <property type="project" value="TreeGrafter"/>
</dbReference>
<dbReference type="EMBL" id="LT629749">
    <property type="protein sequence ID" value="SDS30352.1"/>
    <property type="molecule type" value="Genomic_DNA"/>
</dbReference>
<dbReference type="InterPro" id="IPR001347">
    <property type="entry name" value="SIS_dom"/>
</dbReference>
<dbReference type="CDD" id="cd05008">
    <property type="entry name" value="SIS_GlmS_GlmD_1"/>
    <property type="match status" value="1"/>
</dbReference>
<keyword evidence="4" id="KW-1185">Reference proteome</keyword>
<reference evidence="3 4" key="1">
    <citation type="submission" date="2016-10" db="EMBL/GenBank/DDBJ databases">
        <authorList>
            <person name="de Groot N.N."/>
        </authorList>
    </citation>
    <scope>NUCLEOTIDE SEQUENCE [LARGE SCALE GENOMIC DNA]</scope>
    <source>
        <strain evidence="3 4">DSM 21741</strain>
    </source>
</reference>
<feature type="domain" description="SIS" evidence="2">
    <location>
        <begin position="44"/>
        <end position="195"/>
    </location>
</feature>
<dbReference type="PROSITE" id="PS51464">
    <property type="entry name" value="SIS"/>
    <property type="match status" value="2"/>
</dbReference>
<protein>
    <submittedName>
        <fullName evidence="3">Tagatose-6-phosphate ketose/aldose isomerase</fullName>
    </submittedName>
</protein>
<dbReference type="RefSeq" id="WP_091411578.1">
    <property type="nucleotide sequence ID" value="NZ_LT629749.1"/>
</dbReference>
<dbReference type="InterPro" id="IPR046348">
    <property type="entry name" value="SIS_dom_sf"/>
</dbReference>
<proteinExistence type="predicted"/>
<dbReference type="PANTHER" id="PTHR32502">
    <property type="entry name" value="N-ACETYLGALACTOSAMINE PERMEASE II COMPONENT-RELATED"/>
    <property type="match status" value="1"/>
</dbReference>
<sequence>MSAPEDLAARGAAATWPEIQQQPEAWRDVARIARAESARVRAFLDPLLAQPGLRVVLTGAGTSAFAGEVLAPALARRLGRRVDAVATTDIVASPRETFAEDVPTLLVSFARSGDSPESATATALAGQCLSSVAHLVLTCNPDGRLALEHAGAPGSLVLLTPAGTNDRGFAMTSSFTSMLLLAWLVLTGADDADVLAGRLAGAAETVLAGADRAEAIAARGYDRVVYLGSGALGGLAREAALKLLELTAGGVVSYFDTALGFRHGPKAVLRAGTLAVVFRSNDPYTGRYDDDIAAELRRALGPEDVLVLTTGGGDDGWTVDGLADVDDVLLALPYVVVAQLLALRFSLRLGRTPDNPFPDGEVNRVVQGVTVHPLPA</sequence>
<evidence type="ECO:0000259" key="2">
    <source>
        <dbReference type="PROSITE" id="PS51464"/>
    </source>
</evidence>
<gene>
    <name evidence="3" type="ORF">SAMN04488543_1471</name>
</gene>
<dbReference type="GO" id="GO:0097367">
    <property type="term" value="F:carbohydrate derivative binding"/>
    <property type="evidence" value="ECO:0007669"/>
    <property type="project" value="InterPro"/>
</dbReference>
<dbReference type="PANTHER" id="PTHR32502:SF3">
    <property type="entry name" value="D-GALACTOSAMINE-6-PHOSPHATE DEAMINASE AGAS-RELATED"/>
    <property type="match status" value="1"/>
</dbReference>
<organism evidence="3 4">
    <name type="scientific">Friedmanniella luteola</name>
    <dbReference type="NCBI Taxonomy" id="546871"/>
    <lineage>
        <taxon>Bacteria</taxon>
        <taxon>Bacillati</taxon>
        <taxon>Actinomycetota</taxon>
        <taxon>Actinomycetes</taxon>
        <taxon>Propionibacteriales</taxon>
        <taxon>Nocardioidaceae</taxon>
        <taxon>Friedmanniella</taxon>
    </lineage>
</organism>
<evidence type="ECO:0000256" key="1">
    <source>
        <dbReference type="ARBA" id="ARBA00022737"/>
    </source>
</evidence>
<dbReference type="InterPro" id="IPR035466">
    <property type="entry name" value="GlmS/AgaS_SIS"/>
</dbReference>
<dbReference type="Gene3D" id="3.40.50.10490">
    <property type="entry name" value="Glucose-6-phosphate isomerase like protein, domain 1"/>
    <property type="match status" value="2"/>
</dbReference>
<dbReference type="GO" id="GO:0009401">
    <property type="term" value="P:phosphoenolpyruvate-dependent sugar phosphotransferase system"/>
    <property type="evidence" value="ECO:0007669"/>
    <property type="project" value="TreeGrafter"/>
</dbReference>
<dbReference type="SUPFAM" id="SSF53697">
    <property type="entry name" value="SIS domain"/>
    <property type="match status" value="1"/>
</dbReference>
<keyword evidence="3" id="KW-0413">Isomerase</keyword>
<dbReference type="GO" id="GO:0016853">
    <property type="term" value="F:isomerase activity"/>
    <property type="evidence" value="ECO:0007669"/>
    <property type="project" value="UniProtKB-KW"/>
</dbReference>
<dbReference type="GO" id="GO:1901135">
    <property type="term" value="P:carbohydrate derivative metabolic process"/>
    <property type="evidence" value="ECO:0007669"/>
    <property type="project" value="InterPro"/>
</dbReference>
<feature type="domain" description="SIS" evidence="2">
    <location>
        <begin position="212"/>
        <end position="356"/>
    </location>
</feature>
<dbReference type="OrthoDB" id="9779207at2"/>
<dbReference type="AlphaFoldDB" id="A0A1H1R3T1"/>
<name>A0A1H1R3T1_9ACTN</name>
<evidence type="ECO:0000313" key="4">
    <source>
        <dbReference type="Proteomes" id="UP000199092"/>
    </source>
</evidence>
<evidence type="ECO:0000313" key="3">
    <source>
        <dbReference type="EMBL" id="SDS30352.1"/>
    </source>
</evidence>
<keyword evidence="1" id="KW-0677">Repeat</keyword>
<dbReference type="Pfam" id="PF01380">
    <property type="entry name" value="SIS"/>
    <property type="match status" value="1"/>
</dbReference>
<accession>A0A1H1R3T1</accession>